<evidence type="ECO:0000313" key="1">
    <source>
        <dbReference type="EMBL" id="GAG73593.1"/>
    </source>
</evidence>
<dbReference type="EMBL" id="BART01000573">
    <property type="protein sequence ID" value="GAG73593.1"/>
    <property type="molecule type" value="Genomic_DNA"/>
</dbReference>
<sequence>MRNNWEVWGKERKGIAEKALERVEEKLEKFKGIEDQYRLENNIEEELKRILKIFK</sequence>
<proteinExistence type="predicted"/>
<protein>
    <submittedName>
        <fullName evidence="1">Uncharacterized protein</fullName>
    </submittedName>
</protein>
<accession>X1AMJ6</accession>
<gene>
    <name evidence="1" type="ORF">S01H4_02582</name>
</gene>
<dbReference type="AlphaFoldDB" id="X1AMJ6"/>
<organism evidence="1">
    <name type="scientific">marine sediment metagenome</name>
    <dbReference type="NCBI Taxonomy" id="412755"/>
    <lineage>
        <taxon>unclassified sequences</taxon>
        <taxon>metagenomes</taxon>
        <taxon>ecological metagenomes</taxon>
    </lineage>
</organism>
<reference evidence="1" key="1">
    <citation type="journal article" date="2014" name="Front. Microbiol.">
        <title>High frequency of phylogenetically diverse reductive dehalogenase-homologous genes in deep subseafloor sedimentary metagenomes.</title>
        <authorList>
            <person name="Kawai M."/>
            <person name="Futagami T."/>
            <person name="Toyoda A."/>
            <person name="Takaki Y."/>
            <person name="Nishi S."/>
            <person name="Hori S."/>
            <person name="Arai W."/>
            <person name="Tsubouchi T."/>
            <person name="Morono Y."/>
            <person name="Uchiyama I."/>
            <person name="Ito T."/>
            <person name="Fujiyama A."/>
            <person name="Inagaki F."/>
            <person name="Takami H."/>
        </authorList>
    </citation>
    <scope>NUCLEOTIDE SEQUENCE</scope>
    <source>
        <strain evidence="1">Expedition CK06-06</strain>
    </source>
</reference>
<name>X1AMJ6_9ZZZZ</name>
<comment type="caution">
    <text evidence="1">The sequence shown here is derived from an EMBL/GenBank/DDBJ whole genome shotgun (WGS) entry which is preliminary data.</text>
</comment>